<keyword evidence="6 17" id="KW-1133">Transmembrane helix</keyword>
<evidence type="ECO:0000256" key="17">
    <source>
        <dbReference type="RuleBase" id="RU000687"/>
    </source>
</evidence>
<dbReference type="Gene3D" id="1.20.58.390">
    <property type="entry name" value="Neurotransmitter-gated ion-channel transmembrane domain"/>
    <property type="match status" value="2"/>
</dbReference>
<evidence type="ECO:0000259" key="20">
    <source>
        <dbReference type="Pfam" id="PF02932"/>
    </source>
</evidence>
<protein>
    <submittedName>
        <fullName evidence="22">Neur_chan_LBD domain-containing protein</fullName>
    </submittedName>
</protein>
<evidence type="ECO:0000256" key="14">
    <source>
        <dbReference type="ARBA" id="ARBA00023286"/>
    </source>
</evidence>
<dbReference type="InterPro" id="IPR006202">
    <property type="entry name" value="Neur_chan_lig-bd"/>
</dbReference>
<evidence type="ECO:0000256" key="15">
    <source>
        <dbReference type="ARBA" id="ARBA00023303"/>
    </source>
</evidence>
<keyword evidence="11" id="KW-0675">Receptor</keyword>
<dbReference type="GO" id="GO:0004888">
    <property type="term" value="F:transmembrane signaling receptor activity"/>
    <property type="evidence" value="ECO:0007669"/>
    <property type="project" value="InterPro"/>
</dbReference>
<dbReference type="Gene3D" id="2.70.170.10">
    <property type="entry name" value="Neurotransmitter-gated ion-channel ligand-binding domain"/>
    <property type="match status" value="1"/>
</dbReference>
<dbReference type="FunFam" id="1.20.58.390:FF:000043">
    <property type="entry name" value="AcetylCholine Receptor"/>
    <property type="match status" value="1"/>
</dbReference>
<keyword evidence="4 17" id="KW-0812">Transmembrane</keyword>
<dbReference type="SUPFAM" id="SSF63712">
    <property type="entry name" value="Nicotinic receptor ligand binding domain-like"/>
    <property type="match status" value="1"/>
</dbReference>
<evidence type="ECO:0000313" key="21">
    <source>
        <dbReference type="Proteomes" id="UP000050741"/>
    </source>
</evidence>
<sequence>MRCQFPVLFVLLSLPNRVLNLGQLCHSCLAHCKILPDGRPELDTCECGKTADSCEGQKCFAKLELFPEESVAKGCVNGLPPGIDGCNFSGQTESVHCYCSGQFCNDRKKLNNFLPAPLPVLECCECSQPGGDDQCPMESCLRTCRGNYCLVDFDGVDQGCGQGMPRLQNFLRIPNYLSTFQGGIACAHYKASDETAVNGCVCTEPSGVCNQRNRTIHRQMESVLTRRADDLNYCYSLSVRTDRGPFDADVFRRSTTCEGHYCFLSLSTRELVVEPDSESIDAEVVKFVGKSKQKYELLAGCLKVDDDKKVSMGCTVEYSLNLTEPLSVHCICDSHLCNYFDLLARAANGTLPPEETTLPTNLFPNGRMITQDTLQENGSDLKDRYDPVERPVLNHTDAVKVSFRLYLQQIVDVDEKNQVLTIVIWEEFRWSDYKMVWDPREYGGIDRIRLPSSTLWKPDVILFNSADENFDARFAVNFVVDHDGSILQTPPAIIKSSCRIDITWFPFDEQMCLLKFGSWTHTRNSLDLCVNGTSMDMVKHSIDLYYYVPNGEWELIATPVSKVLLPYGDSNDFFVELHFFIHIRRKTIYYGMNWIVPSVLFLLSNVLGFTMPAECGEKITLQTTNLLSVTVFLGMVADITPPTSTSVPIIAAFFSISMVILGSSIIFTLLIINVHFRSPRTHKMTPWVRTIFLEWLPWLLLMNRPGKQFKKPKRKRRRALPGRALPAGAPLRGTPPTQRYQRVFPAQLRTSESITSRSTVVGSRSVYGGWHGTRQIAGCGDTADKQLMLQTTETGSVLRRLDEQFDSFLGDVGTVELELSDYLLLSQQKMDEEEEEEEAKADWRFMAMSLDRACLFFYGFICCALPLWIFAVTPASSKVTAEALDKSAFCDLPTL</sequence>
<keyword evidence="5 17" id="KW-0732">Signal</keyword>
<dbReference type="InterPro" id="IPR006201">
    <property type="entry name" value="Neur_channel"/>
</dbReference>
<feature type="compositionally biased region" description="Basic residues" evidence="18">
    <location>
        <begin position="711"/>
        <end position="720"/>
    </location>
</feature>
<dbReference type="PROSITE" id="PS00236">
    <property type="entry name" value="NEUROTR_ION_CHANNEL"/>
    <property type="match status" value="1"/>
</dbReference>
<dbReference type="InterPro" id="IPR002394">
    <property type="entry name" value="Nicotinic_acetylcholine_rcpt"/>
</dbReference>
<dbReference type="Pfam" id="PF02932">
    <property type="entry name" value="Neur_chan_memb"/>
    <property type="match status" value="1"/>
</dbReference>
<dbReference type="InterPro" id="IPR036719">
    <property type="entry name" value="Neuro-gated_channel_TM_sf"/>
</dbReference>
<feature type="domain" description="Neurotransmitter-gated ion-channel ligand-binding" evidence="19">
    <location>
        <begin position="380"/>
        <end position="587"/>
    </location>
</feature>
<reference evidence="22" key="3">
    <citation type="submission" date="2016-06" db="UniProtKB">
        <authorList>
            <consortium name="WormBaseParasite"/>
        </authorList>
    </citation>
    <scope>IDENTIFICATION</scope>
</reference>
<feature type="signal peptide" evidence="17">
    <location>
        <begin position="1"/>
        <end position="20"/>
    </location>
</feature>
<dbReference type="WBParaSite" id="GPLIN_000797700">
    <property type="protein sequence ID" value="GPLIN_000797700"/>
    <property type="gene ID" value="GPLIN_000797700"/>
</dbReference>
<feature type="transmembrane region" description="Helical" evidence="17">
    <location>
        <begin position="853"/>
        <end position="871"/>
    </location>
</feature>
<evidence type="ECO:0000256" key="3">
    <source>
        <dbReference type="ARBA" id="ARBA00022475"/>
    </source>
</evidence>
<keyword evidence="10" id="KW-1015">Disulfide bond</keyword>
<keyword evidence="7" id="KW-0770">Synapse</keyword>
<keyword evidence="21" id="KW-1185">Reference proteome</keyword>
<evidence type="ECO:0000256" key="10">
    <source>
        <dbReference type="ARBA" id="ARBA00023157"/>
    </source>
</evidence>
<name>A0A183C532_GLOPA</name>
<evidence type="ECO:0000256" key="7">
    <source>
        <dbReference type="ARBA" id="ARBA00023018"/>
    </source>
</evidence>
<evidence type="ECO:0000256" key="16">
    <source>
        <dbReference type="ARBA" id="ARBA00034104"/>
    </source>
</evidence>
<dbReference type="AlphaFoldDB" id="A0A183C532"/>
<keyword evidence="14" id="KW-1071">Ligand-gated ion channel</keyword>
<keyword evidence="8 17" id="KW-0406">Ion transport</keyword>
<organism evidence="21 22">
    <name type="scientific">Globodera pallida</name>
    <name type="common">Potato cyst nematode worm</name>
    <name type="synonym">Heterodera pallida</name>
    <dbReference type="NCBI Taxonomy" id="36090"/>
    <lineage>
        <taxon>Eukaryota</taxon>
        <taxon>Metazoa</taxon>
        <taxon>Ecdysozoa</taxon>
        <taxon>Nematoda</taxon>
        <taxon>Chromadorea</taxon>
        <taxon>Rhabditida</taxon>
        <taxon>Tylenchina</taxon>
        <taxon>Tylenchomorpha</taxon>
        <taxon>Tylenchoidea</taxon>
        <taxon>Heteroderidae</taxon>
        <taxon>Heteroderinae</taxon>
        <taxon>Globodera</taxon>
    </lineage>
</organism>
<evidence type="ECO:0000313" key="22">
    <source>
        <dbReference type="WBParaSite" id="GPLIN_000797700"/>
    </source>
</evidence>
<reference evidence="21" key="2">
    <citation type="submission" date="2014-05" db="EMBL/GenBank/DDBJ databases">
        <title>The genome and life-stage specific transcriptomes of Globodera pallida elucidate key aspects of plant parasitism by a cyst nematode.</title>
        <authorList>
            <person name="Cotton J.A."/>
            <person name="Lilley C.J."/>
            <person name="Jones L.M."/>
            <person name="Kikuchi T."/>
            <person name="Reid A.J."/>
            <person name="Thorpe P."/>
            <person name="Tsai I.J."/>
            <person name="Beasley H."/>
            <person name="Blok V."/>
            <person name="Cock P.J.A."/>
            <person name="Van den Akker S.E."/>
            <person name="Holroyd N."/>
            <person name="Hunt M."/>
            <person name="Mantelin S."/>
            <person name="Naghra H."/>
            <person name="Pain A."/>
            <person name="Palomares-Rius J.E."/>
            <person name="Zarowiecki M."/>
            <person name="Berriman M."/>
            <person name="Jones J.T."/>
            <person name="Urwin P.E."/>
        </authorList>
    </citation>
    <scope>NUCLEOTIDE SEQUENCE [LARGE SCALE GENOMIC DNA]</scope>
    <source>
        <strain evidence="21">Lindley</strain>
    </source>
</reference>
<keyword evidence="2 17" id="KW-0813">Transport</keyword>
<accession>A0A183C532</accession>
<proteinExistence type="inferred from homology"/>
<dbReference type="CDD" id="cd18997">
    <property type="entry name" value="LGIC_ECD_nAChR"/>
    <property type="match status" value="1"/>
</dbReference>
<evidence type="ECO:0000256" key="12">
    <source>
        <dbReference type="ARBA" id="ARBA00023180"/>
    </source>
</evidence>
<keyword evidence="3" id="KW-1003">Cell membrane</keyword>
<feature type="transmembrane region" description="Helical" evidence="17">
    <location>
        <begin position="588"/>
        <end position="607"/>
    </location>
</feature>
<dbReference type="InterPro" id="IPR018000">
    <property type="entry name" value="Neurotransmitter_ion_chnl_CS"/>
</dbReference>
<evidence type="ECO:0000256" key="9">
    <source>
        <dbReference type="ARBA" id="ARBA00023136"/>
    </source>
</evidence>
<keyword evidence="15 17" id="KW-0407">Ion channel</keyword>
<evidence type="ECO:0000256" key="8">
    <source>
        <dbReference type="ARBA" id="ARBA00023065"/>
    </source>
</evidence>
<evidence type="ECO:0000256" key="11">
    <source>
        <dbReference type="ARBA" id="ARBA00023170"/>
    </source>
</evidence>
<reference evidence="21" key="1">
    <citation type="submission" date="2013-12" db="EMBL/GenBank/DDBJ databases">
        <authorList>
            <person name="Aslett M."/>
        </authorList>
    </citation>
    <scope>NUCLEOTIDE SEQUENCE [LARGE SCALE GENOMIC DNA]</scope>
    <source>
        <strain evidence="21">Lindley</strain>
    </source>
</reference>
<dbReference type="InterPro" id="IPR038050">
    <property type="entry name" value="Neuro_actylchol_rec"/>
</dbReference>
<feature type="transmembrane region" description="Helical" evidence="17">
    <location>
        <begin position="619"/>
        <end position="637"/>
    </location>
</feature>
<keyword evidence="9 17" id="KW-0472">Membrane</keyword>
<evidence type="ECO:0000256" key="1">
    <source>
        <dbReference type="ARBA" id="ARBA00009237"/>
    </source>
</evidence>
<dbReference type="PANTHER" id="PTHR18945">
    <property type="entry name" value="NEUROTRANSMITTER GATED ION CHANNEL"/>
    <property type="match status" value="1"/>
</dbReference>
<keyword evidence="13" id="KW-0628">Postsynaptic cell membrane</keyword>
<dbReference type="CDD" id="cd19051">
    <property type="entry name" value="LGIC_TM_cation"/>
    <property type="match status" value="1"/>
</dbReference>
<comment type="similarity">
    <text evidence="1">Belongs to the ligand-gated ion channel (TC 1.A.9) family. Acetylcholine receptor (TC 1.A.9.1) subfamily.</text>
</comment>
<evidence type="ECO:0000256" key="18">
    <source>
        <dbReference type="SAM" id="MobiDB-lite"/>
    </source>
</evidence>
<dbReference type="PRINTS" id="PR00254">
    <property type="entry name" value="NICOTINICR"/>
</dbReference>
<dbReference type="InterPro" id="IPR036734">
    <property type="entry name" value="Neur_chan_lig-bd_sf"/>
</dbReference>
<feature type="chain" id="PRO_5022252435" evidence="17">
    <location>
        <begin position="21"/>
        <end position="895"/>
    </location>
</feature>
<evidence type="ECO:0000259" key="19">
    <source>
        <dbReference type="Pfam" id="PF02931"/>
    </source>
</evidence>
<dbReference type="SUPFAM" id="SSF90112">
    <property type="entry name" value="Neurotransmitter-gated ion-channel transmembrane pore"/>
    <property type="match status" value="1"/>
</dbReference>
<dbReference type="Proteomes" id="UP000050741">
    <property type="component" value="Unassembled WGS sequence"/>
</dbReference>
<evidence type="ECO:0000256" key="2">
    <source>
        <dbReference type="ARBA" id="ARBA00022448"/>
    </source>
</evidence>
<dbReference type="Pfam" id="PF02931">
    <property type="entry name" value="Neur_chan_LBD"/>
    <property type="match status" value="1"/>
</dbReference>
<evidence type="ECO:0000256" key="6">
    <source>
        <dbReference type="ARBA" id="ARBA00022989"/>
    </source>
</evidence>
<dbReference type="NCBIfam" id="TIGR00860">
    <property type="entry name" value="LIC"/>
    <property type="match status" value="1"/>
</dbReference>
<dbReference type="GO" id="GO:0045211">
    <property type="term" value="C:postsynaptic membrane"/>
    <property type="evidence" value="ECO:0007669"/>
    <property type="project" value="UniProtKB-SubCell"/>
</dbReference>
<dbReference type="InterPro" id="IPR006029">
    <property type="entry name" value="Neurotrans-gated_channel_TM"/>
</dbReference>
<evidence type="ECO:0000256" key="4">
    <source>
        <dbReference type="ARBA" id="ARBA00022692"/>
    </source>
</evidence>
<feature type="region of interest" description="Disordered" evidence="18">
    <location>
        <begin position="711"/>
        <end position="732"/>
    </location>
</feature>
<evidence type="ECO:0000256" key="13">
    <source>
        <dbReference type="ARBA" id="ARBA00023257"/>
    </source>
</evidence>
<evidence type="ECO:0000256" key="5">
    <source>
        <dbReference type="ARBA" id="ARBA00022729"/>
    </source>
</evidence>
<dbReference type="FunFam" id="2.70.170.10:FF:000016">
    <property type="entry name" value="Nicotinic acetylcholine receptor subunit"/>
    <property type="match status" value="1"/>
</dbReference>
<feature type="compositionally biased region" description="Low complexity" evidence="18">
    <location>
        <begin position="721"/>
        <end position="732"/>
    </location>
</feature>
<dbReference type="PRINTS" id="PR00252">
    <property type="entry name" value="NRIONCHANNEL"/>
</dbReference>
<dbReference type="GO" id="GO:0022848">
    <property type="term" value="F:acetylcholine-gated monoatomic cation-selective channel activity"/>
    <property type="evidence" value="ECO:0007669"/>
    <property type="project" value="InterPro"/>
</dbReference>
<keyword evidence="12" id="KW-0325">Glycoprotein</keyword>
<feature type="domain" description="Neurotransmitter-gated ion-channel transmembrane" evidence="20">
    <location>
        <begin position="595"/>
        <end position="870"/>
    </location>
</feature>
<feature type="transmembrane region" description="Helical" evidence="17">
    <location>
        <begin position="649"/>
        <end position="674"/>
    </location>
</feature>
<comment type="subcellular location">
    <subcellularLocation>
        <location evidence="16">Postsynaptic cell membrane</location>
        <topology evidence="16">Multi-pass membrane protein</topology>
    </subcellularLocation>
</comment>